<dbReference type="GO" id="GO:0045892">
    <property type="term" value="P:negative regulation of DNA-templated transcription"/>
    <property type="evidence" value="ECO:0007669"/>
    <property type="project" value="TreeGrafter"/>
</dbReference>
<keyword evidence="1" id="KW-0805">Transcription regulation</keyword>
<evidence type="ECO:0000259" key="4">
    <source>
        <dbReference type="PROSITE" id="PS50949"/>
    </source>
</evidence>
<keyword evidence="3" id="KW-0804">Transcription</keyword>
<keyword evidence="6" id="KW-1185">Reference proteome</keyword>
<dbReference type="Pfam" id="PF00392">
    <property type="entry name" value="GntR"/>
    <property type="match status" value="1"/>
</dbReference>
<keyword evidence="2" id="KW-0238">DNA-binding</keyword>
<dbReference type="InterPro" id="IPR050679">
    <property type="entry name" value="Bact_HTH_transcr_reg"/>
</dbReference>
<sequence length="267" mass="29402">MTTRQSASRGLLAAAAQPASLLKASPVPFYAQIRDALRKQILDGALASHQRLPSENQMIEMFGVSRITVRQALQELESEGLIVRVHGKGTFVAKPIAFQNLATLQGFGEAMHPHGFDTRSDLVSVREIPAEGLVAERLQSRPGAACVEIRRIRYLNQEPVSVETSYFLMAVGGRLAREDLSTKDILVILESSYGIALGRANLVLGAHQANQEQARQLGVATGFPLLHIERLTHDRAGLPLMYEHLFHRGDSFRYTVQVDRQTRGDAA</sequence>
<dbReference type="InterPro" id="IPR000524">
    <property type="entry name" value="Tscrpt_reg_HTH_GntR"/>
</dbReference>
<dbReference type="RefSeq" id="WP_132477640.1">
    <property type="nucleotide sequence ID" value="NZ_JBHRVM010000001.1"/>
</dbReference>
<dbReference type="InterPro" id="IPR011663">
    <property type="entry name" value="UTRA"/>
</dbReference>
<dbReference type="SUPFAM" id="SSF64288">
    <property type="entry name" value="Chorismate lyase-like"/>
    <property type="match status" value="1"/>
</dbReference>
<dbReference type="PROSITE" id="PS50949">
    <property type="entry name" value="HTH_GNTR"/>
    <property type="match status" value="1"/>
</dbReference>
<dbReference type="GO" id="GO:0003700">
    <property type="term" value="F:DNA-binding transcription factor activity"/>
    <property type="evidence" value="ECO:0007669"/>
    <property type="project" value="InterPro"/>
</dbReference>
<evidence type="ECO:0000256" key="2">
    <source>
        <dbReference type="ARBA" id="ARBA00023125"/>
    </source>
</evidence>
<accession>A0A4R3UW31</accession>
<dbReference type="InterPro" id="IPR028978">
    <property type="entry name" value="Chorismate_lyase_/UTRA_dom_sf"/>
</dbReference>
<dbReference type="SMART" id="SM00866">
    <property type="entry name" value="UTRA"/>
    <property type="match status" value="1"/>
</dbReference>
<organism evidence="5 6">
    <name type="scientific">Paracandidimonas soli</name>
    <dbReference type="NCBI Taxonomy" id="1917182"/>
    <lineage>
        <taxon>Bacteria</taxon>
        <taxon>Pseudomonadati</taxon>
        <taxon>Pseudomonadota</taxon>
        <taxon>Betaproteobacteria</taxon>
        <taxon>Burkholderiales</taxon>
        <taxon>Alcaligenaceae</taxon>
        <taxon>Paracandidimonas</taxon>
    </lineage>
</organism>
<reference evidence="5 6" key="1">
    <citation type="submission" date="2019-03" db="EMBL/GenBank/DDBJ databases">
        <title>Genomic Encyclopedia of Type Strains, Phase IV (KMG-IV): sequencing the most valuable type-strain genomes for metagenomic binning, comparative biology and taxonomic classification.</title>
        <authorList>
            <person name="Goeker M."/>
        </authorList>
    </citation>
    <scope>NUCLEOTIDE SEQUENCE [LARGE SCALE GENOMIC DNA]</scope>
    <source>
        <strain evidence="5 6">DSM 100048</strain>
    </source>
</reference>
<evidence type="ECO:0000313" key="6">
    <source>
        <dbReference type="Proteomes" id="UP000294692"/>
    </source>
</evidence>
<dbReference type="Pfam" id="PF07702">
    <property type="entry name" value="UTRA"/>
    <property type="match status" value="1"/>
</dbReference>
<proteinExistence type="predicted"/>
<protein>
    <submittedName>
        <fullName evidence="5">GntR family transcriptional regulator</fullName>
    </submittedName>
</protein>
<name>A0A4R3UW31_9BURK</name>
<gene>
    <name evidence="5" type="ORF">EV686_10834</name>
</gene>
<dbReference type="EMBL" id="SMBX01000008">
    <property type="protein sequence ID" value="TCU95191.1"/>
    <property type="molecule type" value="Genomic_DNA"/>
</dbReference>
<comment type="caution">
    <text evidence="5">The sequence shown here is derived from an EMBL/GenBank/DDBJ whole genome shotgun (WGS) entry which is preliminary data.</text>
</comment>
<evidence type="ECO:0000256" key="1">
    <source>
        <dbReference type="ARBA" id="ARBA00023015"/>
    </source>
</evidence>
<dbReference type="SMART" id="SM00345">
    <property type="entry name" value="HTH_GNTR"/>
    <property type="match status" value="1"/>
</dbReference>
<dbReference type="AlphaFoldDB" id="A0A4R3UW31"/>
<dbReference type="PRINTS" id="PR00035">
    <property type="entry name" value="HTHGNTR"/>
</dbReference>
<evidence type="ECO:0000313" key="5">
    <source>
        <dbReference type="EMBL" id="TCU95191.1"/>
    </source>
</evidence>
<dbReference type="OrthoDB" id="8584262at2"/>
<dbReference type="PANTHER" id="PTHR44846:SF1">
    <property type="entry name" value="MANNOSYL-D-GLYCERATE TRANSPORT_METABOLISM SYSTEM REPRESSOR MNGR-RELATED"/>
    <property type="match status" value="1"/>
</dbReference>
<dbReference type="GO" id="GO:0003677">
    <property type="term" value="F:DNA binding"/>
    <property type="evidence" value="ECO:0007669"/>
    <property type="project" value="UniProtKB-KW"/>
</dbReference>
<dbReference type="FunFam" id="1.10.10.10:FF:000079">
    <property type="entry name" value="GntR family transcriptional regulator"/>
    <property type="match status" value="1"/>
</dbReference>
<dbReference type="Gene3D" id="1.10.10.10">
    <property type="entry name" value="Winged helix-like DNA-binding domain superfamily/Winged helix DNA-binding domain"/>
    <property type="match status" value="1"/>
</dbReference>
<evidence type="ECO:0000256" key="3">
    <source>
        <dbReference type="ARBA" id="ARBA00023163"/>
    </source>
</evidence>
<dbReference type="InterPro" id="IPR036388">
    <property type="entry name" value="WH-like_DNA-bd_sf"/>
</dbReference>
<dbReference type="SUPFAM" id="SSF46785">
    <property type="entry name" value="Winged helix' DNA-binding domain"/>
    <property type="match status" value="1"/>
</dbReference>
<dbReference type="Gene3D" id="3.40.1410.10">
    <property type="entry name" value="Chorismate lyase-like"/>
    <property type="match status" value="1"/>
</dbReference>
<feature type="domain" description="HTH gntR-type" evidence="4">
    <location>
        <begin position="27"/>
        <end position="95"/>
    </location>
</feature>
<dbReference type="Proteomes" id="UP000294692">
    <property type="component" value="Unassembled WGS sequence"/>
</dbReference>
<dbReference type="InterPro" id="IPR036390">
    <property type="entry name" value="WH_DNA-bd_sf"/>
</dbReference>
<dbReference type="CDD" id="cd07377">
    <property type="entry name" value="WHTH_GntR"/>
    <property type="match status" value="1"/>
</dbReference>
<dbReference type="PANTHER" id="PTHR44846">
    <property type="entry name" value="MANNOSYL-D-GLYCERATE TRANSPORT/METABOLISM SYSTEM REPRESSOR MNGR-RELATED"/>
    <property type="match status" value="1"/>
</dbReference>